<evidence type="ECO:0000313" key="2">
    <source>
        <dbReference type="EMBL" id="RIV82580.1"/>
    </source>
</evidence>
<protein>
    <submittedName>
        <fullName evidence="2">Uncharacterized protein</fullName>
    </submittedName>
</protein>
<name>A0A3A1P2K2_9SPHN</name>
<proteinExistence type="predicted"/>
<organism evidence="2 3">
    <name type="scientific">Aurantiacibacter xanthus</name>
    <dbReference type="NCBI Taxonomy" id="1784712"/>
    <lineage>
        <taxon>Bacteria</taxon>
        <taxon>Pseudomonadati</taxon>
        <taxon>Pseudomonadota</taxon>
        <taxon>Alphaproteobacteria</taxon>
        <taxon>Sphingomonadales</taxon>
        <taxon>Erythrobacteraceae</taxon>
        <taxon>Aurantiacibacter</taxon>
    </lineage>
</organism>
<dbReference type="EMBL" id="QXFM01000117">
    <property type="protein sequence ID" value="RIV82580.1"/>
    <property type="molecule type" value="Genomic_DNA"/>
</dbReference>
<dbReference type="Proteomes" id="UP000265366">
    <property type="component" value="Unassembled WGS sequence"/>
</dbReference>
<accession>A0A3A1P2K2</accession>
<evidence type="ECO:0000256" key="1">
    <source>
        <dbReference type="SAM" id="SignalP"/>
    </source>
</evidence>
<keyword evidence="3" id="KW-1185">Reference proteome</keyword>
<evidence type="ECO:0000313" key="3">
    <source>
        <dbReference type="Proteomes" id="UP000265366"/>
    </source>
</evidence>
<gene>
    <name evidence="2" type="ORF">D2V17_14785</name>
</gene>
<keyword evidence="1" id="KW-0732">Signal</keyword>
<dbReference type="OrthoDB" id="7054794at2"/>
<feature type="chain" id="PRO_5017193095" evidence="1">
    <location>
        <begin position="27"/>
        <end position="281"/>
    </location>
</feature>
<dbReference type="AlphaFoldDB" id="A0A3A1P2K2"/>
<sequence length="281" mass="30752">MKTPRFESLAMLCLAVSMVPSASAMAQEEVASPQVAGADLSGIWMPIGSAVDRPGGVTYTGADDVPSSEGPPFGVRPDLKGKYLESYNQRIARNAELGIEFKTSCKILGMPTIMIGPYAVEILQTANQINWAQEFLRETRRIYLDGRDHPDPDEVPATFEGYSTGHWEGAVLVVETSNIRGETTLGEYGHAEDALGHSEQLAFTERMFINAEGLLQVDGVARDPAALVRPWEWALTFRRAPAGTEFMEYVCEDNNTDTVDPETGAEVTTIPERRLPGILEN</sequence>
<comment type="caution">
    <text evidence="2">The sequence shown here is derived from an EMBL/GenBank/DDBJ whole genome shotgun (WGS) entry which is preliminary data.</text>
</comment>
<reference evidence="2 3" key="1">
    <citation type="submission" date="2018-08" db="EMBL/GenBank/DDBJ databases">
        <title>Erythrobacter zhengii sp.nov., a bacterium isolated from deep-sea sediment.</title>
        <authorList>
            <person name="Fang C."/>
            <person name="Wu Y.-H."/>
            <person name="Sun C."/>
            <person name="Wang H."/>
            <person name="Cheng H."/>
            <person name="Meng F.-X."/>
            <person name="Wang C.-S."/>
            <person name="Xu X.-W."/>
        </authorList>
    </citation>
    <scope>NUCLEOTIDE SEQUENCE [LARGE SCALE GENOMIC DNA]</scope>
    <source>
        <strain evidence="2 3">CCTCC AB 2015396</strain>
    </source>
</reference>
<dbReference type="RefSeq" id="WP_119593570.1">
    <property type="nucleotide sequence ID" value="NZ_QXFM01000117.1"/>
</dbReference>
<feature type="signal peptide" evidence="1">
    <location>
        <begin position="1"/>
        <end position="26"/>
    </location>
</feature>